<dbReference type="Proteomes" id="UP000887576">
    <property type="component" value="Unplaced"/>
</dbReference>
<reference evidence="2" key="1">
    <citation type="submission" date="2022-11" db="UniProtKB">
        <authorList>
            <consortium name="WormBaseParasite"/>
        </authorList>
    </citation>
    <scope>IDENTIFICATION</scope>
</reference>
<name>A0AC34R994_9BILA</name>
<proteinExistence type="predicted"/>
<sequence>MSKRNNRSRAVFPMDEDNSGSEQTPVSPANNNWYPQTFQDRIFVGSLQPEVTEDVLRSVFGKEGEIKDCKIVRENSTRSKGYGFVTFTNVATVEKILEREAGYYSFKGHPWNVSHATRRLPIQQPVSPMVLYPYSPPTGGMHPNMMYPYPVPGYFMPPPGSPYSGSPMNHQNQFMYPPPYAVAYYHPDMFPQDPQAEEQNVDKEGVEQA</sequence>
<accession>A0AC34R994</accession>
<protein>
    <submittedName>
        <fullName evidence="2">RRM domain-containing protein</fullName>
    </submittedName>
</protein>
<evidence type="ECO:0000313" key="1">
    <source>
        <dbReference type="Proteomes" id="UP000887576"/>
    </source>
</evidence>
<dbReference type="WBParaSite" id="JU765_v2.g4595.t1">
    <property type="protein sequence ID" value="JU765_v2.g4595.t1"/>
    <property type="gene ID" value="JU765_v2.g4595"/>
</dbReference>
<evidence type="ECO:0000313" key="2">
    <source>
        <dbReference type="WBParaSite" id="JU765_v2.g4595.t1"/>
    </source>
</evidence>
<organism evidence="1 2">
    <name type="scientific">Panagrolaimus sp. JU765</name>
    <dbReference type="NCBI Taxonomy" id="591449"/>
    <lineage>
        <taxon>Eukaryota</taxon>
        <taxon>Metazoa</taxon>
        <taxon>Ecdysozoa</taxon>
        <taxon>Nematoda</taxon>
        <taxon>Chromadorea</taxon>
        <taxon>Rhabditida</taxon>
        <taxon>Tylenchina</taxon>
        <taxon>Panagrolaimomorpha</taxon>
        <taxon>Panagrolaimoidea</taxon>
        <taxon>Panagrolaimidae</taxon>
        <taxon>Panagrolaimus</taxon>
    </lineage>
</organism>